<dbReference type="Pfam" id="PF10604">
    <property type="entry name" value="Polyketide_cyc2"/>
    <property type="match status" value="1"/>
</dbReference>
<accession>A0A917RVW9</accession>
<protein>
    <recommendedName>
        <fullName evidence="3">Cyclase</fullName>
    </recommendedName>
</protein>
<dbReference type="Proteomes" id="UP000638263">
    <property type="component" value="Unassembled WGS sequence"/>
</dbReference>
<keyword evidence="2" id="KW-1185">Reference proteome</keyword>
<evidence type="ECO:0008006" key="3">
    <source>
        <dbReference type="Google" id="ProtNLM"/>
    </source>
</evidence>
<comment type="caution">
    <text evidence="1">The sequence shown here is derived from an EMBL/GenBank/DDBJ whole genome shotgun (WGS) entry which is preliminary data.</text>
</comment>
<reference evidence="1" key="1">
    <citation type="journal article" date="2014" name="Int. J. Syst. Evol. Microbiol.">
        <title>Complete genome sequence of Corynebacterium casei LMG S-19264T (=DSM 44701T), isolated from a smear-ripened cheese.</title>
        <authorList>
            <consortium name="US DOE Joint Genome Institute (JGI-PGF)"/>
            <person name="Walter F."/>
            <person name="Albersmeier A."/>
            <person name="Kalinowski J."/>
            <person name="Ruckert C."/>
        </authorList>
    </citation>
    <scope>NUCLEOTIDE SEQUENCE</scope>
    <source>
        <strain evidence="1">CGMCC 4.3508</strain>
    </source>
</reference>
<dbReference type="PANTHER" id="PTHR39683">
    <property type="entry name" value="CONSERVED PROTEIN TB16.3"/>
    <property type="match status" value="1"/>
</dbReference>
<dbReference type="InterPro" id="IPR023393">
    <property type="entry name" value="START-like_dom_sf"/>
</dbReference>
<reference evidence="1" key="2">
    <citation type="submission" date="2020-09" db="EMBL/GenBank/DDBJ databases">
        <authorList>
            <person name="Sun Q."/>
            <person name="Zhou Y."/>
        </authorList>
    </citation>
    <scope>NUCLEOTIDE SEQUENCE</scope>
    <source>
        <strain evidence="1">CGMCC 4.3508</strain>
    </source>
</reference>
<dbReference type="Gene3D" id="3.30.530.20">
    <property type="match status" value="1"/>
</dbReference>
<dbReference type="EMBL" id="BMMH01000015">
    <property type="protein sequence ID" value="GGL34005.1"/>
    <property type="molecule type" value="Genomic_DNA"/>
</dbReference>
<organism evidence="1 2">
    <name type="scientific">Nocardia jinanensis</name>
    <dbReference type="NCBI Taxonomy" id="382504"/>
    <lineage>
        <taxon>Bacteria</taxon>
        <taxon>Bacillati</taxon>
        <taxon>Actinomycetota</taxon>
        <taxon>Actinomycetes</taxon>
        <taxon>Mycobacteriales</taxon>
        <taxon>Nocardiaceae</taxon>
        <taxon>Nocardia</taxon>
    </lineage>
</organism>
<dbReference type="InterPro" id="IPR019587">
    <property type="entry name" value="Polyketide_cyclase/dehydratase"/>
</dbReference>
<gene>
    <name evidence="1" type="ORF">GCM10011588_56010</name>
</gene>
<sequence>MRTKTDIRFDVVADPGQVMDALMAVEMLSEWSPDFEDARVAGRDEEGRPRRMFIQVGVNATPDMQVWEFDWSENRMSWEVSDSTRGIKGGGYFEVTAGETGSEVLLHVEQYMPLPVPGFLLKRSVRKSYEALVENFVAYAEQFPESETFDLV</sequence>
<dbReference type="AlphaFoldDB" id="A0A917RVW9"/>
<dbReference type="PANTHER" id="PTHR39683:SF4">
    <property type="entry name" value="COENZYME Q-BINDING PROTEIN COQ10 START DOMAIN-CONTAINING PROTEIN"/>
    <property type="match status" value="1"/>
</dbReference>
<dbReference type="RefSeq" id="WP_058853409.1">
    <property type="nucleotide sequence ID" value="NZ_BMMH01000015.1"/>
</dbReference>
<name>A0A917RVW9_9NOCA</name>
<dbReference type="SUPFAM" id="SSF55961">
    <property type="entry name" value="Bet v1-like"/>
    <property type="match status" value="1"/>
</dbReference>
<proteinExistence type="predicted"/>
<evidence type="ECO:0000313" key="2">
    <source>
        <dbReference type="Proteomes" id="UP000638263"/>
    </source>
</evidence>
<evidence type="ECO:0000313" key="1">
    <source>
        <dbReference type="EMBL" id="GGL34005.1"/>
    </source>
</evidence>